<evidence type="ECO:0000313" key="4">
    <source>
        <dbReference type="Proteomes" id="UP000037035"/>
    </source>
</evidence>
<dbReference type="VEuPathDB" id="FungiDB:VP01_9172g1"/>
<feature type="region of interest" description="Disordered" evidence="2">
    <location>
        <begin position="1"/>
        <end position="24"/>
    </location>
</feature>
<dbReference type="EMBL" id="LAVV01014796">
    <property type="protein sequence ID" value="KNZ44430.1"/>
    <property type="molecule type" value="Genomic_DNA"/>
</dbReference>
<name>A0A0L6U9J3_9BASI</name>
<feature type="region of interest" description="Disordered" evidence="2">
    <location>
        <begin position="63"/>
        <end position="97"/>
    </location>
</feature>
<sequence>MSLEASKCNHFPVSSPESEHPPGAMDALSARLDEMMRILAEERAQQLATEENLRQTQARLNAAVGQQNQHPAHPKISPAPPPTSSPNSMVLAKPQPFNGTRGAAAESFVGQILLHTITYPEQFSTNTRIVALAVLLWNFSGREKELGREIDNYN</sequence>
<accession>A0A0L6U9J3</accession>
<gene>
    <name evidence="3" type="ORF">VP01_9172g1</name>
</gene>
<evidence type="ECO:0000256" key="1">
    <source>
        <dbReference type="SAM" id="Coils"/>
    </source>
</evidence>
<evidence type="ECO:0000256" key="2">
    <source>
        <dbReference type="SAM" id="MobiDB-lite"/>
    </source>
</evidence>
<feature type="coiled-coil region" evidence="1">
    <location>
        <begin position="25"/>
        <end position="59"/>
    </location>
</feature>
<keyword evidence="1" id="KW-0175">Coiled coil</keyword>
<keyword evidence="4" id="KW-1185">Reference proteome</keyword>
<reference evidence="3 4" key="1">
    <citation type="submission" date="2015-08" db="EMBL/GenBank/DDBJ databases">
        <title>Next Generation Sequencing and Analysis of the Genome of Puccinia sorghi L Schw, the Causal Agent of Maize Common Rust.</title>
        <authorList>
            <person name="Rochi L."/>
            <person name="Burguener G."/>
            <person name="Darino M."/>
            <person name="Turjanski A."/>
            <person name="Kreff E."/>
            <person name="Dieguez M.J."/>
            <person name="Sacco F."/>
        </authorList>
    </citation>
    <scope>NUCLEOTIDE SEQUENCE [LARGE SCALE GENOMIC DNA]</scope>
    <source>
        <strain evidence="3 4">RO10H11247</strain>
    </source>
</reference>
<dbReference type="AlphaFoldDB" id="A0A0L6U9J3"/>
<dbReference type="Proteomes" id="UP000037035">
    <property type="component" value="Unassembled WGS sequence"/>
</dbReference>
<dbReference type="OrthoDB" id="3263571at2759"/>
<comment type="caution">
    <text evidence="3">The sequence shown here is derived from an EMBL/GenBank/DDBJ whole genome shotgun (WGS) entry which is preliminary data.</text>
</comment>
<evidence type="ECO:0000313" key="3">
    <source>
        <dbReference type="EMBL" id="KNZ44430.1"/>
    </source>
</evidence>
<protein>
    <submittedName>
        <fullName evidence="3">Uncharacterized protein</fullName>
    </submittedName>
</protein>
<organism evidence="3 4">
    <name type="scientific">Puccinia sorghi</name>
    <dbReference type="NCBI Taxonomy" id="27349"/>
    <lineage>
        <taxon>Eukaryota</taxon>
        <taxon>Fungi</taxon>
        <taxon>Dikarya</taxon>
        <taxon>Basidiomycota</taxon>
        <taxon>Pucciniomycotina</taxon>
        <taxon>Pucciniomycetes</taxon>
        <taxon>Pucciniales</taxon>
        <taxon>Pucciniaceae</taxon>
        <taxon>Puccinia</taxon>
    </lineage>
</organism>
<proteinExistence type="predicted"/>